<reference evidence="2 3" key="1">
    <citation type="submission" date="2023-02" db="EMBL/GenBank/DDBJ databases">
        <authorList>
            <person name="Mo P."/>
        </authorList>
    </citation>
    <scope>NUCLEOTIDE SEQUENCE [LARGE SCALE GENOMIC DNA]</scope>
    <source>
        <strain evidence="2 3">HUAS 3</strain>
    </source>
</reference>
<feature type="region of interest" description="Disordered" evidence="1">
    <location>
        <begin position="19"/>
        <end position="61"/>
    </location>
</feature>
<evidence type="ECO:0000313" key="2">
    <source>
        <dbReference type="EMBL" id="WDZ87951.1"/>
    </source>
</evidence>
<dbReference type="EMBL" id="CP118615">
    <property type="protein sequence ID" value="WDZ87951.1"/>
    <property type="molecule type" value="Genomic_DNA"/>
</dbReference>
<accession>A0ABY7ZY10</accession>
<keyword evidence="3" id="KW-1185">Reference proteome</keyword>
<proteinExistence type="predicted"/>
<organism evidence="2 3">
    <name type="scientific">Micromonospora cathayae</name>
    <dbReference type="NCBI Taxonomy" id="3028804"/>
    <lineage>
        <taxon>Bacteria</taxon>
        <taxon>Bacillati</taxon>
        <taxon>Actinomycetota</taxon>
        <taxon>Actinomycetes</taxon>
        <taxon>Micromonosporales</taxon>
        <taxon>Micromonosporaceae</taxon>
        <taxon>Micromonospora</taxon>
    </lineage>
</organism>
<dbReference type="Proteomes" id="UP001219605">
    <property type="component" value="Chromosome"/>
</dbReference>
<gene>
    <name evidence="2" type="ORF">PVK37_05805</name>
</gene>
<feature type="compositionally biased region" description="Low complexity" evidence="1">
    <location>
        <begin position="25"/>
        <end position="43"/>
    </location>
</feature>
<feature type="compositionally biased region" description="Pro residues" evidence="1">
    <location>
        <begin position="44"/>
        <end position="61"/>
    </location>
</feature>
<protein>
    <submittedName>
        <fullName evidence="2">Uncharacterized protein</fullName>
    </submittedName>
</protein>
<evidence type="ECO:0000256" key="1">
    <source>
        <dbReference type="SAM" id="MobiDB-lite"/>
    </source>
</evidence>
<evidence type="ECO:0000313" key="3">
    <source>
        <dbReference type="Proteomes" id="UP001219605"/>
    </source>
</evidence>
<dbReference type="RefSeq" id="WP_275034977.1">
    <property type="nucleotide sequence ID" value="NZ_CP118615.1"/>
</dbReference>
<sequence length="169" mass="16756">MLALAVLVAVPLAGCGAPPELEQRSGGPATPTGTGAPSATASPTPVPSATPPLPPVVPPVTPDTGTVAVACRGGPSKDRIIRLVRGASGVLPSGSRVTVRTGPLCADDWQYTVLAVSGYEDLTVVSRGRPESLKLVTAGTDVCTIEVRTGAPTGIRTLACEGSGLGPVA</sequence>
<name>A0ABY7ZY10_9ACTN</name>